<evidence type="ECO:0000313" key="10">
    <source>
        <dbReference type="Proteomes" id="UP000031189"/>
    </source>
</evidence>
<evidence type="ECO:0000256" key="2">
    <source>
        <dbReference type="ARBA" id="ARBA00022475"/>
    </source>
</evidence>
<keyword evidence="6" id="KW-0472">Membrane</keyword>
<sequence length="244" mass="28907">MKKIKKINTNKLMGILFFSLLLTFGTCFFLKSDFFFLKQVVISNNKYLSNEDVNNLLSLDKNKNIFFYNLQDLEDKVKESNYVEDCEIKRKIPNKLMVNVKEKNIIGPLYNGKSYCYIDNKGKFVDELKEIKNDDLVIFINYTLKKKTLKFKDEEDKNELLTLYNKLDEENILRQTKTIDFRKKTGISMRGKTGLTICLNKDKNIEKNIEKLSKVLIDLQNRKEFYGKIDFTYNNYVLYSPYSN</sequence>
<evidence type="ECO:0000256" key="3">
    <source>
        <dbReference type="ARBA" id="ARBA00022618"/>
    </source>
</evidence>
<evidence type="ECO:0000256" key="7">
    <source>
        <dbReference type="ARBA" id="ARBA00023306"/>
    </source>
</evidence>
<dbReference type="InterPro" id="IPR034746">
    <property type="entry name" value="POTRA"/>
</dbReference>
<keyword evidence="4" id="KW-0812">Transmembrane</keyword>
<dbReference type="GO" id="GO:0051301">
    <property type="term" value="P:cell division"/>
    <property type="evidence" value="ECO:0007669"/>
    <property type="project" value="UniProtKB-KW"/>
</dbReference>
<evidence type="ECO:0000256" key="6">
    <source>
        <dbReference type="ARBA" id="ARBA00023136"/>
    </source>
</evidence>
<accession>A0A0B3W0U3</accession>
<dbReference type="EMBL" id="JWHR01000133">
    <property type="protein sequence ID" value="KHS55912.1"/>
    <property type="molecule type" value="Genomic_DNA"/>
</dbReference>
<dbReference type="Pfam" id="PF08478">
    <property type="entry name" value="POTRA_1"/>
    <property type="match status" value="1"/>
</dbReference>
<dbReference type="STRING" id="1577792.QX51_16450"/>
<evidence type="ECO:0000256" key="1">
    <source>
        <dbReference type="ARBA" id="ARBA00004370"/>
    </source>
</evidence>
<dbReference type="OrthoDB" id="1758330at2"/>
<dbReference type="Proteomes" id="UP000031189">
    <property type="component" value="Unassembled WGS sequence"/>
</dbReference>
<dbReference type="PANTHER" id="PTHR37820">
    <property type="entry name" value="CELL DIVISION PROTEIN DIVIB"/>
    <property type="match status" value="1"/>
</dbReference>
<evidence type="ECO:0000256" key="4">
    <source>
        <dbReference type="ARBA" id="ARBA00022692"/>
    </source>
</evidence>
<keyword evidence="2" id="KW-1003">Cell membrane</keyword>
<proteinExistence type="predicted"/>
<name>A0A0B3W0U3_9FIRM</name>
<dbReference type="InterPro" id="IPR050487">
    <property type="entry name" value="FtsQ_DivIB"/>
</dbReference>
<dbReference type="Gene3D" id="3.10.20.310">
    <property type="entry name" value="membrane protein fhac"/>
    <property type="match status" value="1"/>
</dbReference>
<gene>
    <name evidence="9" type="ORF">QX51_16450</name>
</gene>
<dbReference type="InterPro" id="IPR013685">
    <property type="entry name" value="POTRA_FtsQ_type"/>
</dbReference>
<keyword evidence="10" id="KW-1185">Reference proteome</keyword>
<feature type="domain" description="POTRA" evidence="8">
    <location>
        <begin position="35"/>
        <end position="103"/>
    </location>
</feature>
<comment type="caution">
    <text evidence="9">The sequence shown here is derived from an EMBL/GenBank/DDBJ whole genome shotgun (WGS) entry which is preliminary data.</text>
</comment>
<dbReference type="RefSeq" id="WP_039680990.1">
    <property type="nucleotide sequence ID" value="NZ_JWHR01000133.1"/>
</dbReference>
<evidence type="ECO:0000256" key="5">
    <source>
        <dbReference type="ARBA" id="ARBA00022989"/>
    </source>
</evidence>
<keyword evidence="7" id="KW-0131">Cell cycle</keyword>
<dbReference type="PANTHER" id="PTHR37820:SF1">
    <property type="entry name" value="CELL DIVISION PROTEIN FTSQ"/>
    <property type="match status" value="1"/>
</dbReference>
<keyword evidence="5" id="KW-1133">Transmembrane helix</keyword>
<dbReference type="GO" id="GO:0005886">
    <property type="term" value="C:plasma membrane"/>
    <property type="evidence" value="ECO:0007669"/>
    <property type="project" value="TreeGrafter"/>
</dbReference>
<evidence type="ECO:0000259" key="8">
    <source>
        <dbReference type="PROSITE" id="PS51779"/>
    </source>
</evidence>
<dbReference type="PROSITE" id="PS51779">
    <property type="entry name" value="POTRA"/>
    <property type="match status" value="1"/>
</dbReference>
<organism evidence="9 10">
    <name type="scientific">Terrisporobacter othiniensis</name>
    <dbReference type="NCBI Taxonomy" id="1577792"/>
    <lineage>
        <taxon>Bacteria</taxon>
        <taxon>Bacillati</taxon>
        <taxon>Bacillota</taxon>
        <taxon>Clostridia</taxon>
        <taxon>Peptostreptococcales</taxon>
        <taxon>Peptostreptococcaceae</taxon>
        <taxon>Terrisporobacter</taxon>
    </lineage>
</organism>
<protein>
    <recommendedName>
        <fullName evidence="8">POTRA domain-containing protein</fullName>
    </recommendedName>
</protein>
<comment type="subcellular location">
    <subcellularLocation>
        <location evidence="1">Membrane</location>
    </subcellularLocation>
</comment>
<keyword evidence="3" id="KW-0132">Cell division</keyword>
<dbReference type="AlphaFoldDB" id="A0A0B3W0U3"/>
<evidence type="ECO:0000313" key="9">
    <source>
        <dbReference type="EMBL" id="KHS55912.1"/>
    </source>
</evidence>
<reference evidence="9 10" key="1">
    <citation type="submission" date="2014-12" db="EMBL/GenBank/DDBJ databases">
        <title>Draft genome sequence of Terrisporobacter sp. 08-306576, isolated from the blood culture of a bacteremia patient.</title>
        <authorList>
            <person name="Lund L.C."/>
            <person name="Sydenham T.V."/>
            <person name="Hogh S.V."/>
            <person name="Skov M.N."/>
            <person name="Kemp M."/>
            <person name="Justesen U.S."/>
        </authorList>
    </citation>
    <scope>NUCLEOTIDE SEQUENCE [LARGE SCALE GENOMIC DNA]</scope>
    <source>
        <strain evidence="9 10">08-306576</strain>
    </source>
</reference>